<comment type="caution">
    <text evidence="4">The sequence shown here is derived from an EMBL/GenBank/DDBJ whole genome shotgun (WGS) entry which is preliminary data.</text>
</comment>
<dbReference type="Proteomes" id="UP000003915">
    <property type="component" value="Unassembled WGS sequence"/>
</dbReference>
<feature type="transmembrane region" description="Helical" evidence="2">
    <location>
        <begin position="156"/>
        <end position="176"/>
    </location>
</feature>
<organism evidence="4 5">
    <name type="scientific">Salmonella enterica subsp. enterica serovar Uganda str. R8-3404</name>
    <dbReference type="NCBI Taxonomy" id="913083"/>
    <lineage>
        <taxon>Bacteria</taxon>
        <taxon>Pseudomonadati</taxon>
        <taxon>Pseudomonadota</taxon>
        <taxon>Gammaproteobacteria</taxon>
        <taxon>Enterobacterales</taxon>
        <taxon>Enterobacteriaceae</taxon>
        <taxon>Salmonella</taxon>
    </lineage>
</organism>
<evidence type="ECO:0000313" key="4">
    <source>
        <dbReference type="EMBL" id="EHC86114.1"/>
    </source>
</evidence>
<evidence type="ECO:0000256" key="2">
    <source>
        <dbReference type="SAM" id="Phobius"/>
    </source>
</evidence>
<name>A0A6C8GVV4_SALET</name>
<evidence type="ECO:0000313" key="5">
    <source>
        <dbReference type="Proteomes" id="UP000003915"/>
    </source>
</evidence>
<feature type="signal peptide" evidence="3">
    <location>
        <begin position="1"/>
        <end position="42"/>
    </location>
</feature>
<dbReference type="NCBIfam" id="NF040487">
    <property type="entry name" value="T3SS_CigR_fam"/>
    <property type="match status" value="1"/>
</dbReference>
<reference evidence="4 5" key="1">
    <citation type="journal article" date="2011" name="BMC Genomics">
        <title>Genome sequencing reveals diversification of virulence factor content and possible host adaptation in distinct subpopulations of Salmonella enterica.</title>
        <authorList>
            <person name="den Bakker H.C."/>
            <person name="Moreno Switt A.I."/>
            <person name="Govoni G."/>
            <person name="Cummings C.A."/>
            <person name="Ranieri M.L."/>
            <person name="Degoricija L."/>
            <person name="Hoelzer K."/>
            <person name="Rodriguez-Rivera L.D."/>
            <person name="Brown S."/>
            <person name="Bolchacova E."/>
            <person name="Furtado M.R."/>
            <person name="Wiedmann M."/>
        </authorList>
    </citation>
    <scope>NUCLEOTIDE SEQUENCE [LARGE SCALE GENOMIC DNA]</scope>
    <source>
        <strain evidence="4 5">R8-3404</strain>
    </source>
</reference>
<feature type="region of interest" description="Disordered" evidence="1">
    <location>
        <begin position="44"/>
        <end position="86"/>
    </location>
</feature>
<feature type="compositionally biased region" description="Basic and acidic residues" evidence="1">
    <location>
        <begin position="73"/>
        <end position="86"/>
    </location>
</feature>
<keyword evidence="3" id="KW-0732">Signal</keyword>
<accession>A0A6C8GVV4</accession>
<gene>
    <name evidence="4" type="ORF">LTSEUGA_5228</name>
</gene>
<dbReference type="EMBL" id="AFCV01001312">
    <property type="protein sequence ID" value="EHC86114.1"/>
    <property type="molecule type" value="Genomic_DNA"/>
</dbReference>
<proteinExistence type="predicted"/>
<keyword evidence="2" id="KW-1133">Transmembrane helix</keyword>
<sequence>MAGRYFHGIPHQKGNIMNNRRGLTAVLATLITFSLSATPVLANPGNGNGGGHGNNAANQGNNGNGHKGNAGQKTEHRKNGGKPDHVESDISYAVARQLAVNLGLTGYQSLPPGIAKNLARGKPLPPGIAKKTVPASMLGQLPYYPGYEWKIVGDNLVLIALSTAVVTAIINGRALFMRVESRFRALFMRVENPAVHYFLLLPALWYNFQSVADRPGIFWYIHPPILRHLPGSRYVAAQRLPPRYPLVLRPPVPRGPS</sequence>
<dbReference type="Gene3D" id="3.10.450.160">
    <property type="entry name" value="inner membrane protein cigr"/>
    <property type="match status" value="1"/>
</dbReference>
<keyword evidence="2" id="KW-0472">Membrane</keyword>
<protein>
    <submittedName>
        <fullName evidence="4">Inner membrane protein</fullName>
    </submittedName>
</protein>
<keyword evidence="2" id="KW-0812">Transmembrane</keyword>
<feature type="chain" id="PRO_5025393246" evidence="3">
    <location>
        <begin position="43"/>
        <end position="257"/>
    </location>
</feature>
<evidence type="ECO:0000256" key="3">
    <source>
        <dbReference type="SAM" id="SignalP"/>
    </source>
</evidence>
<dbReference type="AlphaFoldDB" id="A0A6C8GVV4"/>
<evidence type="ECO:0000256" key="1">
    <source>
        <dbReference type="SAM" id="MobiDB-lite"/>
    </source>
</evidence>